<name>A0A2W7SP05_9BACT</name>
<gene>
    <name evidence="1" type="ORF">LX80_00895</name>
</gene>
<protein>
    <recommendedName>
        <fullName evidence="3">DUF354 domain-containing protein</fullName>
    </recommendedName>
</protein>
<reference evidence="1 2" key="1">
    <citation type="submission" date="2018-06" db="EMBL/GenBank/DDBJ databases">
        <title>Genomic Encyclopedia of Archaeal and Bacterial Type Strains, Phase II (KMG-II): from individual species to whole genera.</title>
        <authorList>
            <person name="Goeker M."/>
        </authorList>
    </citation>
    <scope>NUCLEOTIDE SEQUENCE [LARGE SCALE GENOMIC DNA]</scope>
    <source>
        <strain evidence="1 2">DSM 23241</strain>
    </source>
</reference>
<evidence type="ECO:0008006" key="3">
    <source>
        <dbReference type="Google" id="ProtNLM"/>
    </source>
</evidence>
<dbReference type="InterPro" id="IPR007152">
    <property type="entry name" value="DUF354"/>
</dbReference>
<dbReference type="Pfam" id="PF04007">
    <property type="entry name" value="DUF354"/>
    <property type="match status" value="1"/>
</dbReference>
<dbReference type="EMBL" id="QKZV01000002">
    <property type="protein sequence ID" value="PZX64695.1"/>
    <property type="molecule type" value="Genomic_DNA"/>
</dbReference>
<dbReference type="RefSeq" id="WP_111293847.1">
    <property type="nucleotide sequence ID" value="NZ_QKZV01000002.1"/>
</dbReference>
<comment type="caution">
    <text evidence="1">The sequence shown here is derived from an EMBL/GenBank/DDBJ whole genome shotgun (WGS) entry which is preliminary data.</text>
</comment>
<evidence type="ECO:0000313" key="1">
    <source>
        <dbReference type="EMBL" id="PZX64695.1"/>
    </source>
</evidence>
<evidence type="ECO:0000313" key="2">
    <source>
        <dbReference type="Proteomes" id="UP000249720"/>
    </source>
</evidence>
<proteinExistence type="predicted"/>
<dbReference type="Gene3D" id="3.40.50.2000">
    <property type="entry name" value="Glycogen Phosphorylase B"/>
    <property type="match status" value="2"/>
</dbReference>
<keyword evidence="2" id="KW-1185">Reference proteome</keyword>
<dbReference type="OrthoDB" id="7058268at2"/>
<organism evidence="1 2">
    <name type="scientific">Hydrotalea sandarakina</name>
    <dbReference type="NCBI Taxonomy" id="1004304"/>
    <lineage>
        <taxon>Bacteria</taxon>
        <taxon>Pseudomonadati</taxon>
        <taxon>Bacteroidota</taxon>
        <taxon>Chitinophagia</taxon>
        <taxon>Chitinophagales</taxon>
        <taxon>Chitinophagaceae</taxon>
        <taxon>Hydrotalea</taxon>
    </lineage>
</organism>
<dbReference type="PANTHER" id="PTHR39662:SF1">
    <property type="entry name" value="DUF354 DOMAIN-CONTAINING PROTEIN"/>
    <property type="match status" value="1"/>
</dbReference>
<dbReference type="SUPFAM" id="SSF53756">
    <property type="entry name" value="UDP-Glycosyltransferase/glycogen phosphorylase"/>
    <property type="match status" value="1"/>
</dbReference>
<dbReference type="PANTHER" id="PTHR39662">
    <property type="entry name" value="DUF354 DOMAIN-CONTAINING PROTEIN-RELATED"/>
    <property type="match status" value="1"/>
</dbReference>
<dbReference type="Proteomes" id="UP000249720">
    <property type="component" value="Unassembled WGS sequence"/>
</dbReference>
<dbReference type="PIRSF" id="PIRSF005357">
    <property type="entry name" value="UCP005357"/>
    <property type="match status" value="1"/>
</dbReference>
<accession>A0A2W7SP05</accession>
<dbReference type="AlphaFoldDB" id="A0A2W7SP05"/>
<sequence length="342" mass="39033">MKIWFDLSNSPHVNMFYQLIKELEADGHEVIITSRPLANTIALLNQKGLTHTPIGEHYGKNIVKKIFGYPIRVYQLYRFLKNKKIDVAVSQSSFHSPVVAKLLGIPSIYTNDNEHAIGNKAGFYCATKVFIPETLAINKIAKNGISSKKIEQYPGVKEGIYLWQKGIAIQNERKNNNDTQINIYIRPEPQTAQYYNGKKNFLDDTIIALQNKYNIIILPRDKAQSEHYHQSKFSNIVVADKPIGFDEIARKCTLFIGAGGSMTRELAILGIPTISVYQDELLDVDRYIIQKNLMFHEKALTPDKVEAFLHNLNNKQPDLELMHKGEAAYKLLKNEILKLQYV</sequence>